<feature type="transmembrane region" description="Helical" evidence="1">
    <location>
        <begin position="12"/>
        <end position="33"/>
    </location>
</feature>
<organism evidence="2 3">
    <name type="scientific">Intoshia linei</name>
    <dbReference type="NCBI Taxonomy" id="1819745"/>
    <lineage>
        <taxon>Eukaryota</taxon>
        <taxon>Metazoa</taxon>
        <taxon>Spiralia</taxon>
        <taxon>Lophotrochozoa</taxon>
        <taxon>Mesozoa</taxon>
        <taxon>Orthonectida</taxon>
        <taxon>Rhopaluridae</taxon>
        <taxon>Intoshia</taxon>
    </lineage>
</organism>
<keyword evidence="1" id="KW-0472">Membrane</keyword>
<dbReference type="EMBL" id="LWCA01000308">
    <property type="protein sequence ID" value="OAF69280.1"/>
    <property type="molecule type" value="Genomic_DNA"/>
</dbReference>
<reference evidence="2 3" key="1">
    <citation type="submission" date="2016-04" db="EMBL/GenBank/DDBJ databases">
        <title>The genome of Intoshia linei affirms orthonectids as highly simplified spiralians.</title>
        <authorList>
            <person name="Mikhailov K.V."/>
            <person name="Slusarev G.S."/>
            <person name="Nikitin M.A."/>
            <person name="Logacheva M.D."/>
            <person name="Penin A."/>
            <person name="Aleoshin V."/>
            <person name="Panchin Y.V."/>
        </authorList>
    </citation>
    <scope>NUCLEOTIDE SEQUENCE [LARGE SCALE GENOMIC DNA]</scope>
    <source>
        <strain evidence="2">Intl2013</strain>
        <tissue evidence="2">Whole animal</tissue>
    </source>
</reference>
<name>A0A177B582_9BILA</name>
<dbReference type="Proteomes" id="UP000078046">
    <property type="component" value="Unassembled WGS sequence"/>
</dbReference>
<evidence type="ECO:0000313" key="2">
    <source>
        <dbReference type="EMBL" id="OAF69280.1"/>
    </source>
</evidence>
<comment type="caution">
    <text evidence="2">The sequence shown here is derived from an EMBL/GenBank/DDBJ whole genome shotgun (WGS) entry which is preliminary data.</text>
</comment>
<proteinExistence type="predicted"/>
<keyword evidence="1" id="KW-0812">Transmembrane</keyword>
<keyword evidence="1" id="KW-1133">Transmembrane helix</keyword>
<sequence>MEILKKKPSFKNLSRFVIFTITCLIIFNFFYIYNQDDERLYIIDQNYIDYYSTPINSLVEYRRHVSHMSPSKNVPLRKHLIEGKNSFFEFATQIAQYGLDFYSLIINSIPNSDVSIHLNYTHSKNLPINIQNISKNYNKLSILHIKLKKEISNITITLEIYSKFDLHLPSTHRIIILSKNIKTKYYVNLD</sequence>
<accession>A0A177B582</accession>
<keyword evidence="3" id="KW-1185">Reference proteome</keyword>
<dbReference type="AlphaFoldDB" id="A0A177B582"/>
<gene>
    <name evidence="2" type="ORF">A3Q56_02962</name>
</gene>
<evidence type="ECO:0000256" key="1">
    <source>
        <dbReference type="SAM" id="Phobius"/>
    </source>
</evidence>
<protein>
    <submittedName>
        <fullName evidence="2">Uncharacterized protein</fullName>
    </submittedName>
</protein>
<evidence type="ECO:0000313" key="3">
    <source>
        <dbReference type="Proteomes" id="UP000078046"/>
    </source>
</evidence>